<sequence length="804" mass="92614">MGGSQLKQLKAALKDNGLVGQTNVKRKNKRSKAPSDTRRNDRDDILKNIRQQFNQFDNKYNRTKKDITTVKGGKFVKVGSQEHYDATKSASSMTDAMRMQYEMEKKRHGKTGSLVDRRFGEKNKHMTAEEKMLERFTREQQRASRKKVDFSLASDDEDNFGEVLTHGGKALEFGDDDQDDFVSGGSALGSTGVRYKDNDDDDVESEAPPRKKSKNEVMKEIIAKSKFYKHQRQAEFQKAQDEIQDLDEDFGDVMAEINKTSVKQANSMKAKKPEEMMYDEKVRELTYDRRAVPADRTKTDEELRKEKEEHLRKLEEDRINRMNGDIDDREAQGDDLDDFWNGSDEEGEGVSVSEDNDSDADSDESGAFEDASEGHRAISKRKNNKVTVSMPSSHEALLNSLDKLDESSQLDYVNKIIETYHPRLAEGNKAKLNNFVNILYEHLLYLSDQEEVSAKVFDGLLNILKKLLKSFNEEIVEFGRNEIDTIQNRISSLKKRDLVFFATIGSLFSTSDHYHLIVTPTVILMNEKLSKFQYGYSNIKDIAEGVFISEVLLQYQRLSKRYIPEVVNFLEKALLMLIPEPTKLNYNSLSVGEIMESSLELNSNMTLQSNILGISDIFQEASDELKGKLLLRIIGLLDTSTSLWIDKSSILDIIKTFKPIVNHLLTYFENKEISNLKEKYDRVEKNAQRDRKPLALQHHRALAIPTFAPKFEENFNPDKKSYDVNKERQELNKVKNELKKERKATMKDLRRQNKFIGGEQIKDKKKNYEEYHRKMANIVSSISTIEGAEKNSYEREKKLRKKMG</sequence>
<keyword evidence="3" id="KW-0690">Ribosome biogenesis</keyword>
<comment type="subcellular location">
    <subcellularLocation>
        <location evidence="1">Nucleus</location>
        <location evidence="1">Nucleolus</location>
    </subcellularLocation>
</comment>
<feature type="region of interest" description="Disordered" evidence="8">
    <location>
        <begin position="104"/>
        <end position="125"/>
    </location>
</feature>
<name>G8YPS3_PICSO</name>
<organism evidence="9 10">
    <name type="scientific">Pichia sorbitophila (strain ATCC MYA-4447 / BCRC 22081 / CBS 7064 / NBRC 10061 / NRRL Y-12695)</name>
    <name type="common">Hybrid yeast</name>
    <dbReference type="NCBI Taxonomy" id="559304"/>
    <lineage>
        <taxon>Eukaryota</taxon>
        <taxon>Fungi</taxon>
        <taxon>Dikarya</taxon>
        <taxon>Ascomycota</taxon>
        <taxon>Saccharomycotina</taxon>
        <taxon>Pichiomycetes</taxon>
        <taxon>Debaryomycetaceae</taxon>
        <taxon>Millerozyma</taxon>
    </lineage>
</organism>
<comment type="similarity">
    <text evidence="2">Belongs to the NOP14 family.</text>
</comment>
<feature type="region of interest" description="Disordered" evidence="8">
    <location>
        <begin position="1"/>
        <end position="44"/>
    </location>
</feature>
<evidence type="ECO:0000256" key="6">
    <source>
        <dbReference type="ARBA" id="ARBA00024695"/>
    </source>
</evidence>
<dbReference type="Proteomes" id="UP000005222">
    <property type="component" value="Chromosome D"/>
</dbReference>
<keyword evidence="4" id="KW-0698">rRNA processing</keyword>
<dbReference type="AlphaFoldDB" id="G8YPS3"/>
<gene>
    <name evidence="9" type="primary">Piso0_000684</name>
    <name evidence="9" type="ORF">GNLVRS01_PISO0D01873g</name>
</gene>
<dbReference type="EMBL" id="FO082056">
    <property type="protein sequence ID" value="CCE78658.1"/>
    <property type="molecule type" value="Genomic_DNA"/>
</dbReference>
<dbReference type="PANTHER" id="PTHR23183">
    <property type="entry name" value="NOP14"/>
    <property type="match status" value="1"/>
</dbReference>
<feature type="region of interest" description="Disordered" evidence="8">
    <location>
        <begin position="169"/>
        <end position="216"/>
    </location>
</feature>
<dbReference type="eggNOG" id="KOG2147">
    <property type="taxonomic scope" value="Eukaryota"/>
</dbReference>
<evidence type="ECO:0000256" key="5">
    <source>
        <dbReference type="ARBA" id="ARBA00023242"/>
    </source>
</evidence>
<proteinExistence type="inferred from homology"/>
<keyword evidence="10" id="KW-1185">Reference proteome</keyword>
<dbReference type="GO" id="GO:0030692">
    <property type="term" value="C:Noc4p-Nop14p complex"/>
    <property type="evidence" value="ECO:0007669"/>
    <property type="project" value="TreeGrafter"/>
</dbReference>
<feature type="compositionally biased region" description="Basic and acidic residues" evidence="8">
    <location>
        <begin position="33"/>
        <end position="44"/>
    </location>
</feature>
<keyword evidence="5" id="KW-0539">Nucleus</keyword>
<evidence type="ECO:0000256" key="8">
    <source>
        <dbReference type="SAM" id="MobiDB-lite"/>
    </source>
</evidence>
<comment type="function">
    <text evidence="6">Involved in nucleolar processing of pre-18S ribosomal RNA. Has a role in the nuclear export of 40S pre-ribosomal subunit to the cytoplasm.</text>
</comment>
<dbReference type="OMA" id="KSCWPSL"/>
<dbReference type="GO" id="GO:0030490">
    <property type="term" value="P:maturation of SSU-rRNA"/>
    <property type="evidence" value="ECO:0007669"/>
    <property type="project" value="TreeGrafter"/>
</dbReference>
<dbReference type="GO" id="GO:0032040">
    <property type="term" value="C:small-subunit processome"/>
    <property type="evidence" value="ECO:0007669"/>
    <property type="project" value="InterPro"/>
</dbReference>
<feature type="compositionally biased region" description="Acidic residues" evidence="8">
    <location>
        <begin position="333"/>
        <end position="371"/>
    </location>
</feature>
<evidence type="ECO:0000256" key="2">
    <source>
        <dbReference type="ARBA" id="ARBA00007466"/>
    </source>
</evidence>
<feature type="region of interest" description="Disordered" evidence="8">
    <location>
        <begin position="289"/>
        <end position="384"/>
    </location>
</feature>
<evidence type="ECO:0000256" key="4">
    <source>
        <dbReference type="ARBA" id="ARBA00022552"/>
    </source>
</evidence>
<feature type="coiled-coil region" evidence="7">
    <location>
        <begin position="229"/>
        <end position="256"/>
    </location>
</feature>
<evidence type="ECO:0000313" key="9">
    <source>
        <dbReference type="EMBL" id="CCE78658.1"/>
    </source>
</evidence>
<protein>
    <submittedName>
        <fullName evidence="9">Piso0_000684 protein</fullName>
    </submittedName>
</protein>
<feature type="compositionally biased region" description="Basic and acidic residues" evidence="8">
    <location>
        <begin position="289"/>
        <end position="332"/>
    </location>
</feature>
<dbReference type="HOGENOM" id="CLU_008874_0_0_1"/>
<dbReference type="Pfam" id="PF04147">
    <property type="entry name" value="Nop14"/>
    <property type="match status" value="1"/>
</dbReference>
<dbReference type="FunCoup" id="G8YPS3">
    <property type="interactions" value="1902"/>
</dbReference>
<dbReference type="PANTHER" id="PTHR23183:SF0">
    <property type="entry name" value="NUCLEOLAR PROTEIN 14"/>
    <property type="match status" value="1"/>
</dbReference>
<dbReference type="InterPro" id="IPR007276">
    <property type="entry name" value="Nop14"/>
</dbReference>
<evidence type="ECO:0000256" key="7">
    <source>
        <dbReference type="SAM" id="Coils"/>
    </source>
</evidence>
<reference evidence="9 10" key="1">
    <citation type="journal article" date="2012" name="G3 (Bethesda)">
        <title>Pichia sorbitophila, an interspecies yeast hybrid reveals early steps of genome resolution following polyploidization.</title>
        <authorList>
            <person name="Leh Louis V."/>
            <person name="Despons L."/>
            <person name="Friedrich A."/>
            <person name="Martin T."/>
            <person name="Durrens P."/>
            <person name="Casaregola S."/>
            <person name="Neuveglise C."/>
            <person name="Fairhead C."/>
            <person name="Marck C."/>
            <person name="Cruz J.A."/>
            <person name="Straub M.L."/>
            <person name="Kugler V."/>
            <person name="Sacerdot C."/>
            <person name="Uzunov Z."/>
            <person name="Thierry A."/>
            <person name="Weiss S."/>
            <person name="Bleykasten C."/>
            <person name="De Montigny J."/>
            <person name="Jacques N."/>
            <person name="Jung P."/>
            <person name="Lemaire M."/>
            <person name="Mallet S."/>
            <person name="Morel G."/>
            <person name="Richard G.F."/>
            <person name="Sarkar A."/>
            <person name="Savel G."/>
            <person name="Schacherer J."/>
            <person name="Seret M.L."/>
            <person name="Talla E."/>
            <person name="Samson G."/>
            <person name="Jubin C."/>
            <person name="Poulain J."/>
            <person name="Vacherie B."/>
            <person name="Barbe V."/>
            <person name="Pelletier E."/>
            <person name="Sherman D.J."/>
            <person name="Westhof E."/>
            <person name="Weissenbach J."/>
            <person name="Baret P.V."/>
            <person name="Wincker P."/>
            <person name="Gaillardin C."/>
            <person name="Dujon B."/>
            <person name="Souciet J.L."/>
        </authorList>
    </citation>
    <scope>NUCLEOTIDE SEQUENCE [LARGE SCALE GENOMIC DNA]</scope>
    <source>
        <strain evidence="10">ATCC MYA-4447 / BCRC 22081 / CBS 7064 / NBRC 10061 / NRRL Y-12695</strain>
    </source>
</reference>
<evidence type="ECO:0000256" key="1">
    <source>
        <dbReference type="ARBA" id="ARBA00004604"/>
    </source>
</evidence>
<keyword evidence="7" id="KW-0175">Coiled coil</keyword>
<feature type="compositionally biased region" description="Basic and acidic residues" evidence="8">
    <location>
        <begin position="115"/>
        <end position="125"/>
    </location>
</feature>
<dbReference type="OrthoDB" id="441771at2759"/>
<dbReference type="InParanoid" id="G8YPS3"/>
<feature type="coiled-coil region" evidence="7">
    <location>
        <begin position="721"/>
        <end position="748"/>
    </location>
</feature>
<evidence type="ECO:0000313" key="10">
    <source>
        <dbReference type="Proteomes" id="UP000005222"/>
    </source>
</evidence>
<accession>G8YPS3</accession>
<dbReference type="STRING" id="559304.G8YPS3"/>
<evidence type="ECO:0000256" key="3">
    <source>
        <dbReference type="ARBA" id="ARBA00022517"/>
    </source>
</evidence>